<evidence type="ECO:0000313" key="12">
    <source>
        <dbReference type="Proteomes" id="UP000694389"/>
    </source>
</evidence>
<evidence type="ECO:0000256" key="4">
    <source>
        <dbReference type="ARBA" id="ARBA00022771"/>
    </source>
</evidence>
<dbReference type="PROSITE" id="PS00028">
    <property type="entry name" value="ZINC_FINGER_C2H2_1"/>
    <property type="match status" value="3"/>
</dbReference>
<dbReference type="GO" id="GO:0005634">
    <property type="term" value="C:nucleus"/>
    <property type="evidence" value="ECO:0007669"/>
    <property type="project" value="UniProtKB-SubCell"/>
</dbReference>
<evidence type="ECO:0000256" key="6">
    <source>
        <dbReference type="ARBA" id="ARBA00023242"/>
    </source>
</evidence>
<feature type="coiled-coil region" evidence="8">
    <location>
        <begin position="30"/>
        <end position="64"/>
    </location>
</feature>
<feature type="domain" description="C2H2-type" evidence="10">
    <location>
        <begin position="270"/>
        <end position="297"/>
    </location>
</feature>
<dbReference type="GeneTree" id="ENSGT01150000286953"/>
<evidence type="ECO:0000256" key="2">
    <source>
        <dbReference type="ARBA" id="ARBA00022723"/>
    </source>
</evidence>
<evidence type="ECO:0000256" key="3">
    <source>
        <dbReference type="ARBA" id="ARBA00022737"/>
    </source>
</evidence>
<reference evidence="11" key="1">
    <citation type="submission" date="2025-08" db="UniProtKB">
        <authorList>
            <consortium name="Ensembl"/>
        </authorList>
    </citation>
    <scope>IDENTIFICATION</scope>
</reference>
<keyword evidence="2" id="KW-0479">Metal-binding</keyword>
<keyword evidence="8" id="KW-0175">Coiled coil</keyword>
<dbReference type="GO" id="GO:0008270">
    <property type="term" value="F:zinc ion binding"/>
    <property type="evidence" value="ECO:0007669"/>
    <property type="project" value="UniProtKB-KW"/>
</dbReference>
<feature type="compositionally biased region" description="Basic and acidic residues" evidence="9">
    <location>
        <begin position="101"/>
        <end position="113"/>
    </location>
</feature>
<name>A0A8P4KHN9_DICLA</name>
<dbReference type="SMART" id="SM00355">
    <property type="entry name" value="ZnF_C2H2"/>
    <property type="match status" value="3"/>
</dbReference>
<dbReference type="Ensembl" id="ENSDLAT00005074638.1">
    <property type="protein sequence ID" value="ENSDLAP00005069689.1"/>
    <property type="gene ID" value="ENSDLAG00005026794.1"/>
</dbReference>
<keyword evidence="3" id="KW-0677">Repeat</keyword>
<keyword evidence="4 7" id="KW-0863">Zinc-finger</keyword>
<dbReference type="PANTHER" id="PTHR23235">
    <property type="entry name" value="KRUEPPEL-LIKE TRANSCRIPTION FACTOR"/>
    <property type="match status" value="1"/>
</dbReference>
<organism evidence="11 12">
    <name type="scientific">Dicentrarchus labrax</name>
    <name type="common">European seabass</name>
    <name type="synonym">Morone labrax</name>
    <dbReference type="NCBI Taxonomy" id="13489"/>
    <lineage>
        <taxon>Eukaryota</taxon>
        <taxon>Metazoa</taxon>
        <taxon>Chordata</taxon>
        <taxon>Craniata</taxon>
        <taxon>Vertebrata</taxon>
        <taxon>Euteleostomi</taxon>
        <taxon>Actinopterygii</taxon>
        <taxon>Neopterygii</taxon>
        <taxon>Teleostei</taxon>
        <taxon>Neoteleostei</taxon>
        <taxon>Acanthomorphata</taxon>
        <taxon>Eupercaria</taxon>
        <taxon>Moronidae</taxon>
        <taxon>Dicentrarchus</taxon>
    </lineage>
</organism>
<dbReference type="GO" id="GO:0000981">
    <property type="term" value="F:DNA-binding transcription factor activity, RNA polymerase II-specific"/>
    <property type="evidence" value="ECO:0007669"/>
    <property type="project" value="TreeGrafter"/>
</dbReference>
<dbReference type="FunFam" id="3.30.160.60:FF:000358">
    <property type="entry name" value="zinc finger protein 24"/>
    <property type="match status" value="1"/>
</dbReference>
<evidence type="ECO:0000313" key="11">
    <source>
        <dbReference type="Ensembl" id="ENSDLAP00005069689.1"/>
    </source>
</evidence>
<dbReference type="AlphaFoldDB" id="A0A8P4KHN9"/>
<evidence type="ECO:0000256" key="1">
    <source>
        <dbReference type="ARBA" id="ARBA00004123"/>
    </source>
</evidence>
<proteinExistence type="predicted"/>
<dbReference type="GO" id="GO:0000978">
    <property type="term" value="F:RNA polymerase II cis-regulatory region sequence-specific DNA binding"/>
    <property type="evidence" value="ECO:0007669"/>
    <property type="project" value="TreeGrafter"/>
</dbReference>
<reference evidence="11" key="2">
    <citation type="submission" date="2025-09" db="UniProtKB">
        <authorList>
            <consortium name="Ensembl"/>
        </authorList>
    </citation>
    <scope>IDENTIFICATION</scope>
</reference>
<evidence type="ECO:0000259" key="10">
    <source>
        <dbReference type="PROSITE" id="PS50157"/>
    </source>
</evidence>
<dbReference type="RefSeq" id="XP_051272635.1">
    <property type="nucleotide sequence ID" value="XM_051416675.1"/>
</dbReference>
<sequence>MSKLERLNARVAKLLTEAVQEVLGVVKETVSEYQEKTARTQRENESLRRRLQELQDKITRENIVVLPISNLLPEEHEDAHEQDLALALRQSSELPLLEQKSSLEPDHDVKQESDEQENYNNTVSRAECNLFPTTEHCQAQPEEVTHIIEEAKTVHTSHSANREVGAVPSSNVSTSHSDTSLGVNLAEVKLEPEPTSLQEQYIGCVDLSCNSSRQTSAETHSPQVSAEPCGLVFVHSNHAIPRRHGFAKSNRAAFDGRKIRMEHFRRDDSHSCAVCGKTFSRVGNLRIHQRCHTGEKPYGCVQCGRRFSQAGDLKKHKRVHTGEKPYYCNQCGKSFSRGENLKRHQKIHIGEILQLQQVWREQQ</sequence>
<dbReference type="Gene3D" id="3.30.160.60">
    <property type="entry name" value="Classic Zinc Finger"/>
    <property type="match status" value="3"/>
</dbReference>
<dbReference type="FunFam" id="3.30.160.60:FF:001498">
    <property type="entry name" value="Zinc finger protein 404"/>
    <property type="match status" value="1"/>
</dbReference>
<dbReference type="Pfam" id="PF00096">
    <property type="entry name" value="zf-C2H2"/>
    <property type="match status" value="3"/>
</dbReference>
<keyword evidence="12" id="KW-1185">Reference proteome</keyword>
<accession>A0A8P4KHN9</accession>
<dbReference type="PANTHER" id="PTHR23235:SF142">
    <property type="entry name" value="ZINC FINGER PROTEIN 384"/>
    <property type="match status" value="1"/>
</dbReference>
<feature type="domain" description="C2H2-type" evidence="10">
    <location>
        <begin position="326"/>
        <end position="351"/>
    </location>
</feature>
<evidence type="ECO:0000256" key="5">
    <source>
        <dbReference type="ARBA" id="ARBA00022833"/>
    </source>
</evidence>
<evidence type="ECO:0000256" key="7">
    <source>
        <dbReference type="PROSITE-ProRule" id="PRU00042"/>
    </source>
</evidence>
<keyword evidence="6" id="KW-0539">Nucleus</keyword>
<dbReference type="RefSeq" id="XP_051272634.1">
    <property type="nucleotide sequence ID" value="XM_051416674.1"/>
</dbReference>
<dbReference type="SUPFAM" id="SSF57667">
    <property type="entry name" value="beta-beta-alpha zinc fingers"/>
    <property type="match status" value="2"/>
</dbReference>
<protein>
    <recommendedName>
        <fullName evidence="10">C2H2-type domain-containing protein</fullName>
    </recommendedName>
</protein>
<evidence type="ECO:0000256" key="9">
    <source>
        <dbReference type="SAM" id="MobiDB-lite"/>
    </source>
</evidence>
<feature type="region of interest" description="Disordered" evidence="9">
    <location>
        <begin position="96"/>
        <end position="119"/>
    </location>
</feature>
<dbReference type="Proteomes" id="UP000694389">
    <property type="component" value="Unassembled WGS sequence"/>
</dbReference>
<dbReference type="PROSITE" id="PS50157">
    <property type="entry name" value="ZINC_FINGER_C2H2_2"/>
    <property type="match status" value="3"/>
</dbReference>
<comment type="subcellular location">
    <subcellularLocation>
        <location evidence="1">Nucleus</location>
    </subcellularLocation>
</comment>
<dbReference type="GeneID" id="127372826"/>
<keyword evidence="5" id="KW-0862">Zinc</keyword>
<feature type="domain" description="C2H2-type" evidence="10">
    <location>
        <begin position="298"/>
        <end position="325"/>
    </location>
</feature>
<evidence type="ECO:0000256" key="8">
    <source>
        <dbReference type="SAM" id="Coils"/>
    </source>
</evidence>
<gene>
    <name evidence="11" type="primary">LOC127372826</name>
</gene>
<dbReference type="FunFam" id="3.30.160.60:FF:000516">
    <property type="entry name" value="zinc finger protein 771"/>
    <property type="match status" value="1"/>
</dbReference>
<dbReference type="InterPro" id="IPR013087">
    <property type="entry name" value="Znf_C2H2_type"/>
</dbReference>
<dbReference type="InterPro" id="IPR036236">
    <property type="entry name" value="Znf_C2H2_sf"/>
</dbReference>